<accession>A0A9N9S216</accession>
<reference evidence="2" key="1">
    <citation type="submission" date="2022-01" db="EMBL/GenBank/DDBJ databases">
        <authorList>
            <person name="King R."/>
        </authorList>
    </citation>
    <scope>NUCLEOTIDE SEQUENCE</scope>
</reference>
<evidence type="ECO:0000313" key="3">
    <source>
        <dbReference type="Proteomes" id="UP001153620"/>
    </source>
</evidence>
<keyword evidence="3" id="KW-1185">Reference proteome</keyword>
<evidence type="ECO:0000256" key="1">
    <source>
        <dbReference type="SAM" id="Phobius"/>
    </source>
</evidence>
<dbReference type="EMBL" id="OU895879">
    <property type="protein sequence ID" value="CAG9806763.1"/>
    <property type="molecule type" value="Genomic_DNA"/>
</dbReference>
<keyword evidence="1" id="KW-0812">Transmembrane</keyword>
<keyword evidence="1" id="KW-0472">Membrane</keyword>
<name>A0A9N9S216_9DIPT</name>
<evidence type="ECO:0000313" key="2">
    <source>
        <dbReference type="EMBL" id="CAG9806763.1"/>
    </source>
</evidence>
<keyword evidence="1" id="KW-1133">Transmembrane helix</keyword>
<organism evidence="2 3">
    <name type="scientific">Chironomus riparius</name>
    <dbReference type="NCBI Taxonomy" id="315576"/>
    <lineage>
        <taxon>Eukaryota</taxon>
        <taxon>Metazoa</taxon>
        <taxon>Ecdysozoa</taxon>
        <taxon>Arthropoda</taxon>
        <taxon>Hexapoda</taxon>
        <taxon>Insecta</taxon>
        <taxon>Pterygota</taxon>
        <taxon>Neoptera</taxon>
        <taxon>Endopterygota</taxon>
        <taxon>Diptera</taxon>
        <taxon>Nematocera</taxon>
        <taxon>Chironomoidea</taxon>
        <taxon>Chironomidae</taxon>
        <taxon>Chironominae</taxon>
        <taxon>Chironomus</taxon>
    </lineage>
</organism>
<sequence length="134" mass="15277">MFGFTLFEELTLVVLIFGQLMVLGILLFGLAEIRKQSDRNFAHLMLMVKKKLNTPEPTAPEMQDYSPGPSTINQSPTMNQQQIMIQQQTMDLQPAMNQSPTYPAYFIQPGSLNVQTNPYQICYSNINEMKQLNV</sequence>
<proteinExistence type="predicted"/>
<reference evidence="2" key="2">
    <citation type="submission" date="2022-10" db="EMBL/GenBank/DDBJ databases">
        <authorList>
            <consortium name="ENA_rothamsted_submissions"/>
            <consortium name="culmorum"/>
            <person name="King R."/>
        </authorList>
    </citation>
    <scope>NUCLEOTIDE SEQUENCE</scope>
</reference>
<dbReference type="Proteomes" id="UP001153620">
    <property type="component" value="Chromosome 3"/>
</dbReference>
<dbReference type="AlphaFoldDB" id="A0A9N9S216"/>
<feature type="transmembrane region" description="Helical" evidence="1">
    <location>
        <begin position="12"/>
        <end position="31"/>
    </location>
</feature>
<protein>
    <submittedName>
        <fullName evidence="2">Uncharacterized protein</fullName>
    </submittedName>
</protein>
<gene>
    <name evidence="2" type="ORF">CHIRRI_LOCUS9617</name>
</gene>